<sequence>MSVTSIGKYEFEPLDKVENFHGNQLTYINWEQHLLFCAPVCLPLPPEMPFGALVQEVLPGVYNKHPDFEKIDWDGVKWTLDGADFTPDLGKSLADNGLGHKSLIRFWTPGLDGIAGSHS</sequence>
<protein>
    <submittedName>
        <fullName evidence="1">Phenol hydroxylase, P4 oxygenase component DmpO</fullName>
        <ecNumber evidence="1">1.14.13.7</ecNumber>
    </submittedName>
</protein>
<accession>A0A3B0RCI1</accession>
<dbReference type="EC" id="1.14.13.7" evidence="1"/>
<dbReference type="AlphaFoldDB" id="A0A3B0RCI1"/>
<dbReference type="Gene3D" id="3.10.20.560">
    <property type="entry name" value="Phenol hydroxylase"/>
    <property type="match status" value="1"/>
</dbReference>
<dbReference type="Pfam" id="PF04663">
    <property type="entry name" value="Phenol_monoox"/>
    <property type="match status" value="1"/>
</dbReference>
<gene>
    <name evidence="1" type="ORF">MNBD_ALPHA02-783</name>
</gene>
<dbReference type="InterPro" id="IPR006756">
    <property type="entry name" value="Phenol_hydroxylase"/>
</dbReference>
<keyword evidence="1" id="KW-0560">Oxidoreductase</keyword>
<dbReference type="EMBL" id="UOED01000012">
    <property type="protein sequence ID" value="VAV86626.1"/>
    <property type="molecule type" value="Genomic_DNA"/>
</dbReference>
<organism evidence="1">
    <name type="scientific">hydrothermal vent metagenome</name>
    <dbReference type="NCBI Taxonomy" id="652676"/>
    <lineage>
        <taxon>unclassified sequences</taxon>
        <taxon>metagenomes</taxon>
        <taxon>ecological metagenomes</taxon>
    </lineage>
</organism>
<evidence type="ECO:0000313" key="1">
    <source>
        <dbReference type="EMBL" id="VAV86626.1"/>
    </source>
</evidence>
<reference evidence="1" key="1">
    <citation type="submission" date="2018-06" db="EMBL/GenBank/DDBJ databases">
        <authorList>
            <person name="Zhirakovskaya E."/>
        </authorList>
    </citation>
    <scope>NUCLEOTIDE SEQUENCE</scope>
</reference>
<dbReference type="InterPro" id="IPR043010">
    <property type="entry name" value="Phenol_hydroxylase_sf"/>
</dbReference>
<name>A0A3B0RCI1_9ZZZZ</name>
<proteinExistence type="predicted"/>
<dbReference type="GO" id="GO:0018662">
    <property type="term" value="F:phenol 2-monooxygenase activity"/>
    <property type="evidence" value="ECO:0007669"/>
    <property type="project" value="UniProtKB-EC"/>
</dbReference>